<evidence type="ECO:0000259" key="1">
    <source>
        <dbReference type="Pfam" id="PF14534"/>
    </source>
</evidence>
<reference evidence="2 3" key="1">
    <citation type="journal article" date="2016" name="Plant Pathol.">
        <title>Genetic characterization of strains named as Xanthomonas axonopodis pv. dieffenbachiae leads to a taxonomic revision of the X. axonopodis species complex.</title>
        <authorList>
            <person name="Constantin E.C."/>
            <person name="Cleenwerck I."/>
            <person name="Maes M."/>
            <person name="Baeyen S."/>
            <person name="Van Malderghem C."/>
            <person name="De Vos P."/>
            <person name="Cottyn B."/>
        </authorList>
    </citation>
    <scope>NUCLEOTIDE SEQUENCE [LARGE SCALE GENOMIC DNA]</scope>
    <source>
        <strain evidence="2 3">LMG 25940</strain>
    </source>
</reference>
<dbReference type="InterPro" id="IPR032710">
    <property type="entry name" value="NTF2-like_dom_sf"/>
</dbReference>
<accession>A0A1V9HB04</accession>
<dbReference type="GeneID" id="93993575"/>
<proteinExistence type="predicted"/>
<dbReference type="AlphaFoldDB" id="A0A1V9HB04"/>
<dbReference type="Pfam" id="PF14534">
    <property type="entry name" value="DUF4440"/>
    <property type="match status" value="1"/>
</dbReference>
<dbReference type="Gene3D" id="3.10.450.50">
    <property type="match status" value="1"/>
</dbReference>
<feature type="domain" description="DUF4440" evidence="1">
    <location>
        <begin position="48"/>
        <end position="150"/>
    </location>
</feature>
<protein>
    <submittedName>
        <fullName evidence="2">DUF4440 domain-containing protein</fullName>
    </submittedName>
</protein>
<dbReference type="EMBL" id="JPYI02000051">
    <property type="protein sequence ID" value="OQP80026.1"/>
    <property type="molecule type" value="Genomic_DNA"/>
</dbReference>
<comment type="caution">
    <text evidence="2">The sequence shown here is derived from an EMBL/GenBank/DDBJ whole genome shotgun (WGS) entry which is preliminary data.</text>
</comment>
<sequence>MSLSAAREQAMTFNHVFSASMLALSMVAGCSHMPGTASAPDAQAERYIVDCSRDWAESVVTGNRSKRRIYFADDFIGTDTKGRRYDKFQVTRETGPAKQIMSNTLDEINVRFFGDTAIAHGSETWTRKDGSTGRYVWTDIWIKRSGRWQIIAAQDAAASVPVPTPARNDGI</sequence>
<organism evidence="2 3">
    <name type="scientific">Xanthomonas phaseoli pv. dieffenbachiae</name>
    <dbReference type="NCBI Taxonomy" id="92828"/>
    <lineage>
        <taxon>Bacteria</taxon>
        <taxon>Pseudomonadati</taxon>
        <taxon>Pseudomonadota</taxon>
        <taxon>Gammaproteobacteria</taxon>
        <taxon>Lysobacterales</taxon>
        <taxon>Lysobacteraceae</taxon>
        <taxon>Xanthomonas</taxon>
    </lineage>
</organism>
<reference evidence="2 3" key="2">
    <citation type="journal article" date="2017" name="Plant Pathol.">
        <title>Pathogenicity and virulence gene content of Xanthomonas strains infecting Araceae, formerly known as Xanthomonas axonopodis pv. dieffenbachiae.</title>
        <authorList>
            <person name="Constantin E.C."/>
            <person name="Haegeman A."/>
            <person name="Van Vaerenbergh J."/>
            <person name="Baeyen S."/>
            <person name="Van Malderghem C."/>
            <person name="Maes M."/>
            <person name="Cottyn B."/>
        </authorList>
    </citation>
    <scope>NUCLEOTIDE SEQUENCE [LARGE SCALE GENOMIC DNA]</scope>
    <source>
        <strain evidence="2 3">LMG 25940</strain>
    </source>
</reference>
<gene>
    <name evidence="2" type="ORF">IM53_000510</name>
</gene>
<evidence type="ECO:0000313" key="2">
    <source>
        <dbReference type="EMBL" id="OQP80026.1"/>
    </source>
</evidence>
<dbReference type="PROSITE" id="PS51257">
    <property type="entry name" value="PROKAR_LIPOPROTEIN"/>
    <property type="match status" value="1"/>
</dbReference>
<dbReference type="SUPFAM" id="SSF54427">
    <property type="entry name" value="NTF2-like"/>
    <property type="match status" value="1"/>
</dbReference>
<name>A0A1V9HB04_9XANT</name>
<dbReference type="RefSeq" id="WP_057678411.1">
    <property type="nucleotide sequence ID" value="NZ_CP041380.1"/>
</dbReference>
<dbReference type="STRING" id="1437877.GCA_001564415_04258"/>
<evidence type="ECO:0000313" key="3">
    <source>
        <dbReference type="Proteomes" id="UP000050546"/>
    </source>
</evidence>
<dbReference type="InterPro" id="IPR027843">
    <property type="entry name" value="DUF4440"/>
</dbReference>
<dbReference type="Proteomes" id="UP000050546">
    <property type="component" value="Unassembled WGS sequence"/>
</dbReference>